<comment type="catalytic activity">
    <reaction evidence="4">
        <text>(1R,6R)-6-hydroxy-2-succinyl-cyclohexa-2,4-diene-1-carboxylate = 2-succinylbenzoate + H2O</text>
        <dbReference type="Rhea" id="RHEA:10196"/>
        <dbReference type="ChEBI" id="CHEBI:15377"/>
        <dbReference type="ChEBI" id="CHEBI:18325"/>
        <dbReference type="ChEBI" id="CHEBI:58689"/>
        <dbReference type="EC" id="4.2.1.113"/>
    </reaction>
</comment>
<dbReference type="EMBL" id="JABBJJ010000170">
    <property type="protein sequence ID" value="NMO19160.1"/>
    <property type="molecule type" value="Genomic_DNA"/>
</dbReference>
<dbReference type="InterPro" id="IPR036849">
    <property type="entry name" value="Enolase-like_C_sf"/>
</dbReference>
<dbReference type="Gene3D" id="3.20.20.120">
    <property type="entry name" value="Enolase-like C-terminal domain"/>
    <property type="match status" value="1"/>
</dbReference>
<evidence type="ECO:0000256" key="3">
    <source>
        <dbReference type="ARBA" id="ARBA00023239"/>
    </source>
</evidence>
<dbReference type="InterPro" id="IPR029065">
    <property type="entry name" value="Enolase_C-like"/>
</dbReference>
<dbReference type="SMART" id="SM00922">
    <property type="entry name" value="MR_MLE"/>
    <property type="match status" value="1"/>
</dbReference>
<dbReference type="Gene3D" id="3.30.390.10">
    <property type="entry name" value="Enolase-like, N-terminal domain"/>
    <property type="match status" value="1"/>
</dbReference>
<dbReference type="EC" id="4.2.1.113" evidence="4"/>
<dbReference type="SFLD" id="SFLDF00009">
    <property type="entry name" value="o-succinylbenzoate_synthase"/>
    <property type="match status" value="1"/>
</dbReference>
<dbReference type="SUPFAM" id="SSF51604">
    <property type="entry name" value="Enolase C-terminal domain-like"/>
    <property type="match status" value="1"/>
</dbReference>
<dbReference type="Pfam" id="PF21508">
    <property type="entry name" value="MenC_N"/>
    <property type="match status" value="1"/>
</dbReference>
<evidence type="ECO:0000256" key="2">
    <source>
        <dbReference type="ARBA" id="ARBA00022842"/>
    </source>
</evidence>
<keyword evidence="4" id="KW-0474">Menaquinone biosynthesis</keyword>
<evidence type="ECO:0000313" key="6">
    <source>
        <dbReference type="EMBL" id="NMO19160.1"/>
    </source>
</evidence>
<keyword evidence="7" id="KW-1185">Reference proteome</keyword>
<keyword evidence="3 4" id="KW-0456">Lyase</keyword>
<gene>
    <name evidence="4" type="primary">menC</name>
    <name evidence="6" type="ORF">HG543_30470</name>
</gene>
<feature type="domain" description="Mandelate racemase/muconate lactonizing enzyme C-terminal" evidence="5">
    <location>
        <begin position="161"/>
        <end position="258"/>
    </location>
</feature>
<comment type="function">
    <text evidence="4">Converts 2-succinyl-6-hydroxy-2,4-cyclohexadiene-1-carboxylate (SHCHC) to 2-succinylbenzoate (OSB).</text>
</comment>
<dbReference type="PANTHER" id="PTHR48073:SF2">
    <property type="entry name" value="O-SUCCINYLBENZOATE SYNTHASE"/>
    <property type="match status" value="1"/>
</dbReference>
<dbReference type="SFLD" id="SFLDS00001">
    <property type="entry name" value="Enolase"/>
    <property type="match status" value="1"/>
</dbReference>
<comment type="pathway">
    <text evidence="4">Quinol/quinone metabolism; menaquinone biosynthesis.</text>
</comment>
<reference evidence="6 7" key="1">
    <citation type="submission" date="2020-04" db="EMBL/GenBank/DDBJ databases">
        <title>Draft genome of Pyxidicoccus fallax type strain.</title>
        <authorList>
            <person name="Whitworth D.E."/>
        </authorList>
    </citation>
    <scope>NUCLEOTIDE SEQUENCE [LARGE SCALE GENOMIC DNA]</scope>
    <source>
        <strain evidence="6 7">DSM 14698</strain>
    </source>
</reference>
<dbReference type="HAMAP" id="MF_00470">
    <property type="entry name" value="MenC_1"/>
    <property type="match status" value="1"/>
</dbReference>
<feature type="active site" description="Proton donor" evidence="4">
    <location>
        <position position="182"/>
    </location>
</feature>
<dbReference type="InterPro" id="IPR041338">
    <property type="entry name" value="OSBS_N"/>
</dbReference>
<comment type="cofactor">
    <cofactor evidence="4">
        <name>a divalent metal cation</name>
        <dbReference type="ChEBI" id="CHEBI:60240"/>
    </cofactor>
</comment>
<name>A0A848LNB1_9BACT</name>
<dbReference type="SUPFAM" id="SSF54826">
    <property type="entry name" value="Enolase N-terminal domain-like"/>
    <property type="match status" value="1"/>
</dbReference>
<evidence type="ECO:0000256" key="1">
    <source>
        <dbReference type="ARBA" id="ARBA00022723"/>
    </source>
</evidence>
<dbReference type="UniPathway" id="UPA01057">
    <property type="reaction ID" value="UER00165"/>
</dbReference>
<feature type="binding site" evidence="4">
    <location>
        <position position="262"/>
    </location>
    <ligand>
        <name>Mg(2+)</name>
        <dbReference type="ChEBI" id="CHEBI:18420"/>
    </ligand>
</feature>
<dbReference type="AlphaFoldDB" id="A0A848LNB1"/>
<feature type="binding site" evidence="4">
    <location>
        <position position="237"/>
    </location>
    <ligand>
        <name>Mg(2+)</name>
        <dbReference type="ChEBI" id="CHEBI:18420"/>
    </ligand>
</feature>
<dbReference type="InterPro" id="IPR018110">
    <property type="entry name" value="Mandel_Rmase/mucon_lact_enz_CS"/>
</dbReference>
<dbReference type="InterPro" id="IPR010196">
    <property type="entry name" value="OSB_synthase_MenC1"/>
</dbReference>
<evidence type="ECO:0000256" key="4">
    <source>
        <dbReference type="HAMAP-Rule" id="MF_00470"/>
    </source>
</evidence>
<dbReference type="Pfam" id="PF13378">
    <property type="entry name" value="MR_MLE_C"/>
    <property type="match status" value="1"/>
</dbReference>
<dbReference type="Proteomes" id="UP000518300">
    <property type="component" value="Unassembled WGS sequence"/>
</dbReference>
<dbReference type="PROSITE" id="PS00909">
    <property type="entry name" value="MR_MLE_2"/>
    <property type="match status" value="1"/>
</dbReference>
<dbReference type="RefSeq" id="WP_169348415.1">
    <property type="nucleotide sequence ID" value="NZ_JABBJJ010000170.1"/>
</dbReference>
<keyword evidence="2 4" id="KW-0460">Magnesium</keyword>
<dbReference type="InterPro" id="IPR029017">
    <property type="entry name" value="Enolase-like_N"/>
</dbReference>
<dbReference type="InterPro" id="IPR013342">
    <property type="entry name" value="Mandelate_racemase_C"/>
</dbReference>
<dbReference type="GO" id="GO:0009234">
    <property type="term" value="P:menaquinone biosynthetic process"/>
    <property type="evidence" value="ECO:0007669"/>
    <property type="project" value="UniProtKB-UniRule"/>
</dbReference>
<dbReference type="UniPathway" id="UPA00079"/>
<dbReference type="SFLD" id="SFLDG00180">
    <property type="entry name" value="muconate_cycloisomerase"/>
    <property type="match status" value="1"/>
</dbReference>
<dbReference type="PANTHER" id="PTHR48073">
    <property type="entry name" value="O-SUCCINYLBENZOATE SYNTHASE-RELATED"/>
    <property type="match status" value="1"/>
</dbReference>
<keyword evidence="1 4" id="KW-0479">Metal-binding</keyword>
<comment type="similarity">
    <text evidence="4">Belongs to the mandelate racemase/muconate lactonizing enzyme family. MenC type 1 subfamily.</text>
</comment>
<dbReference type="GO" id="GO:0043748">
    <property type="term" value="F:O-succinylbenzoate synthase activity"/>
    <property type="evidence" value="ECO:0007669"/>
    <property type="project" value="UniProtKB-EC"/>
</dbReference>
<dbReference type="GO" id="GO:0000287">
    <property type="term" value="F:magnesium ion binding"/>
    <property type="evidence" value="ECO:0007669"/>
    <property type="project" value="UniProtKB-UniRule"/>
</dbReference>
<feature type="active site" description="Proton acceptor" evidence="4">
    <location>
        <position position="293"/>
    </location>
</feature>
<protein>
    <recommendedName>
        <fullName evidence="4">o-succinylbenzoate synthase</fullName>
        <shortName evidence="4">OSB synthase</shortName>
        <shortName evidence="4">OSBS</shortName>
        <ecNumber evidence="4">4.2.1.113</ecNumber>
    </recommendedName>
    <alternativeName>
        <fullName evidence="4">4-(2'-carboxyphenyl)-4-oxybutyric acid synthase</fullName>
    </alternativeName>
    <alternativeName>
        <fullName evidence="4">o-succinylbenzoic acid synthase</fullName>
    </alternativeName>
</protein>
<evidence type="ECO:0000259" key="5">
    <source>
        <dbReference type="SMART" id="SM00922"/>
    </source>
</evidence>
<comment type="pathway">
    <text evidence="4">Quinol/quinone metabolism; 1,4-dihydroxy-2-naphthoate biosynthesis; 1,4-dihydroxy-2-naphthoate from chorismate: step 4/7.</text>
</comment>
<proteinExistence type="inferred from homology"/>
<feature type="binding site" evidence="4">
    <location>
        <position position="211"/>
    </location>
    <ligand>
        <name>Mg(2+)</name>
        <dbReference type="ChEBI" id="CHEBI:18420"/>
    </ligand>
</feature>
<accession>A0A848LNB1</accession>
<sequence length="387" mass="40715">MRIAQATLTPLRLDLLQPLKTARGTHSAREGFLVRLVDEEGRVGLGEAMPLPEFGTESLADCGTTLRAWLSALEGQFLGDSVRAIEDTLSPFPPEVARGEGVRIRSKQPTPEGPMPAAEHALELALLDLLAQRQGVPLCWLLAEEARPEVVVNALLGAEGPEALAEEARAAVAEGYGTLKLKVAGRPLEEDEQRVKAVREAVGPDVKLRLDANGGWSEPDAKRALDKLGWYGLELVEQPTPPEDLAALWRVQRRAPCIVAADESLGSPEALRALLAVDPLMGGGPAVGAVVLKPMVLGGLLPCLVVAMRAARLGMQSYVTSSLDGVVARAGAAHLAAALPSGALASGLAVGRLFAHEPPAHPYRPVEGHIRLPQASGLGLDLKLLGG</sequence>
<organism evidence="6 7">
    <name type="scientific">Pyxidicoccus fallax</name>
    <dbReference type="NCBI Taxonomy" id="394095"/>
    <lineage>
        <taxon>Bacteria</taxon>
        <taxon>Pseudomonadati</taxon>
        <taxon>Myxococcota</taxon>
        <taxon>Myxococcia</taxon>
        <taxon>Myxococcales</taxon>
        <taxon>Cystobacterineae</taxon>
        <taxon>Myxococcaceae</taxon>
        <taxon>Pyxidicoccus</taxon>
    </lineage>
</organism>
<comment type="caution">
    <text evidence="6">The sequence shown here is derived from an EMBL/GenBank/DDBJ whole genome shotgun (WGS) entry which is preliminary data.</text>
</comment>
<dbReference type="GO" id="GO:0009063">
    <property type="term" value="P:amino acid catabolic process"/>
    <property type="evidence" value="ECO:0007669"/>
    <property type="project" value="InterPro"/>
</dbReference>
<evidence type="ECO:0000313" key="7">
    <source>
        <dbReference type="Proteomes" id="UP000518300"/>
    </source>
</evidence>